<accession>A0A0E9WKH3</accession>
<dbReference type="EMBL" id="GBXM01017806">
    <property type="protein sequence ID" value="JAH90771.1"/>
    <property type="molecule type" value="Transcribed_RNA"/>
</dbReference>
<protein>
    <submittedName>
        <fullName evidence="1">Uncharacterized protein</fullName>
    </submittedName>
</protein>
<dbReference type="AlphaFoldDB" id="A0A0E9WKH3"/>
<evidence type="ECO:0000313" key="1">
    <source>
        <dbReference type="EMBL" id="JAH90771.1"/>
    </source>
</evidence>
<sequence>MEKSLHAEYQTNYILYPYETLRVMKIINQLGYAQ</sequence>
<organism evidence="1">
    <name type="scientific">Anguilla anguilla</name>
    <name type="common">European freshwater eel</name>
    <name type="synonym">Muraena anguilla</name>
    <dbReference type="NCBI Taxonomy" id="7936"/>
    <lineage>
        <taxon>Eukaryota</taxon>
        <taxon>Metazoa</taxon>
        <taxon>Chordata</taxon>
        <taxon>Craniata</taxon>
        <taxon>Vertebrata</taxon>
        <taxon>Euteleostomi</taxon>
        <taxon>Actinopterygii</taxon>
        <taxon>Neopterygii</taxon>
        <taxon>Teleostei</taxon>
        <taxon>Anguilliformes</taxon>
        <taxon>Anguillidae</taxon>
        <taxon>Anguilla</taxon>
    </lineage>
</organism>
<name>A0A0E9WKH3_ANGAN</name>
<reference evidence="1" key="1">
    <citation type="submission" date="2014-11" db="EMBL/GenBank/DDBJ databases">
        <authorList>
            <person name="Amaro Gonzalez C."/>
        </authorList>
    </citation>
    <scope>NUCLEOTIDE SEQUENCE</scope>
</reference>
<reference evidence="1" key="2">
    <citation type="journal article" date="2015" name="Fish Shellfish Immunol.">
        <title>Early steps in the European eel (Anguilla anguilla)-Vibrio vulnificus interaction in the gills: Role of the RtxA13 toxin.</title>
        <authorList>
            <person name="Callol A."/>
            <person name="Pajuelo D."/>
            <person name="Ebbesson L."/>
            <person name="Teles M."/>
            <person name="MacKenzie S."/>
            <person name="Amaro C."/>
        </authorList>
    </citation>
    <scope>NUCLEOTIDE SEQUENCE</scope>
</reference>
<proteinExistence type="predicted"/>